<dbReference type="VEuPathDB" id="FungiDB:PSTT_01801"/>
<dbReference type="Proteomes" id="UP000238274">
    <property type="component" value="Unassembled WGS sequence"/>
</dbReference>
<organism evidence="3 4">
    <name type="scientific">Puccinia striiformis</name>
    <dbReference type="NCBI Taxonomy" id="27350"/>
    <lineage>
        <taxon>Eukaryota</taxon>
        <taxon>Fungi</taxon>
        <taxon>Dikarya</taxon>
        <taxon>Basidiomycota</taxon>
        <taxon>Pucciniomycotina</taxon>
        <taxon>Pucciniomycetes</taxon>
        <taxon>Pucciniales</taxon>
        <taxon>Pucciniaceae</taxon>
        <taxon>Puccinia</taxon>
    </lineage>
</organism>
<protein>
    <recommendedName>
        <fullName evidence="2">Tf2-1-like SH3-like domain-containing protein</fullName>
    </recommendedName>
</protein>
<reference evidence="4" key="2">
    <citation type="journal article" date="2018" name="BMC Genomics">
        <title>Genomic insights into host adaptation between the wheat stripe rust pathogen (Puccinia striiformis f. sp. tritici) and the barley stripe rust pathogen (Puccinia striiformis f. sp. hordei).</title>
        <authorList>
            <person name="Xia C."/>
            <person name="Wang M."/>
            <person name="Yin C."/>
            <person name="Cornejo O.E."/>
            <person name="Hulbert S.H."/>
            <person name="Chen X."/>
        </authorList>
    </citation>
    <scope>NUCLEOTIDE SEQUENCE [LARGE SCALE GENOMIC DNA]</scope>
    <source>
        <strain evidence="4">93TX-2</strain>
    </source>
</reference>
<accession>A0A2S4UDZ5</accession>
<feature type="region of interest" description="Disordered" evidence="1">
    <location>
        <begin position="418"/>
        <end position="452"/>
    </location>
</feature>
<dbReference type="EMBL" id="PKSM01000420">
    <property type="protein sequence ID" value="POV95374.1"/>
    <property type="molecule type" value="Genomic_DNA"/>
</dbReference>
<feature type="compositionally biased region" description="Basic and acidic residues" evidence="1">
    <location>
        <begin position="525"/>
        <end position="536"/>
    </location>
</feature>
<gene>
    <name evidence="3" type="ORF">PSHT_15685</name>
</gene>
<evidence type="ECO:0000259" key="2">
    <source>
        <dbReference type="Pfam" id="PF24626"/>
    </source>
</evidence>
<dbReference type="AlphaFoldDB" id="A0A2S4UDZ5"/>
<dbReference type="VEuPathDB" id="FungiDB:PSTT_07062"/>
<sequence length="887" mass="101574">MHTTLAEKHAANCVKLAVEYNKSRWDKTHKPHTFKVGDEVLVSTFNFTNLSGPKKLRDQFVGPYVIKQLHGENAVELILTGEMDRKHPTFPVSLIKPYVSNDPVKFPLRKDGIKELYHQPLKHYAASFPSSSSSNYGIIHQCFINITSPLSAFRNQQINSPSIMDFINNKSLYTTNMGIPPYRSQPDKFRQKNLNMELEIPPFQEKGPISNSIMQAPKETRGIHPQSSFSNPEIQKSKTSQISPANHQLEEEPEELSTKESNNPKKEGRIFVGNNKVDEFIDKFGCNKITYEPALGYTPKKSAIMDLSRIIKSTIKKGGINTSEELHYFRIQFETMDHFFVSHQYITHIDQFTKLLWKSLSPKLEMAISDPLIWDGHLILNTNFSIAELPPYDVVVLYIQKEFRYRKYPEEASKKFQVKQENKTSNQQEFIVDSPEDHSPVDTTEENYSPEHMSLTPCTLARIGEKKDSVNLDHEEGYFAPEIPILEGALIEEKSQAINHEPALDPVEVAQYPEIKSVETSAPTERSEPPEETRAAGDHACLVECHSESDWNFQYEILSEKSSTNISETIKTLDFEEESLLHQKKLDNYLAAVLKPSQPASLDNVEKAISQTMENENCFLKNPGKSNSPHILEKICKSISQMASFNSPDTTGMISQAFKTTEINWNHLEIPWSSFAAGIVLLTSLFWNCVSRIGLDCSCRQKKFSERKENPGKQCWNVWHTAWTKWRGGTISMDLLRKVTRPSFQMDSIQWFDGRRWCRTMRNLIHIAKKKKDCLETLNIKSGRKKDSPHRSKARGPNINAKQHEKHLGKDRHQLLVNVARPVVHPTQKRTRNLSAYLNERTWSFSILLFGARASSSQSHDRHFPIITSHFIPASRTVCEHRRPSSE</sequence>
<evidence type="ECO:0000256" key="1">
    <source>
        <dbReference type="SAM" id="MobiDB-lite"/>
    </source>
</evidence>
<dbReference type="Pfam" id="PF24626">
    <property type="entry name" value="SH3_Tf2-1"/>
    <property type="match status" value="1"/>
</dbReference>
<reference evidence="3 4" key="1">
    <citation type="submission" date="2017-12" db="EMBL/GenBank/DDBJ databases">
        <title>Gene loss provides genomic basis for host adaptation in cereal stripe rust fungi.</title>
        <authorList>
            <person name="Xia C."/>
        </authorList>
    </citation>
    <scope>NUCLEOTIDE SEQUENCE [LARGE SCALE GENOMIC DNA]</scope>
    <source>
        <strain evidence="3 4">93TX-2</strain>
    </source>
</reference>
<evidence type="ECO:0000313" key="4">
    <source>
        <dbReference type="Proteomes" id="UP000238274"/>
    </source>
</evidence>
<dbReference type="OrthoDB" id="3929326at2759"/>
<feature type="region of interest" description="Disordered" evidence="1">
    <location>
        <begin position="504"/>
        <end position="536"/>
    </location>
</feature>
<evidence type="ECO:0000313" key="3">
    <source>
        <dbReference type="EMBL" id="POV95374.1"/>
    </source>
</evidence>
<name>A0A2S4UDZ5_9BASI</name>
<dbReference type="InterPro" id="IPR056924">
    <property type="entry name" value="SH3_Tf2-1"/>
</dbReference>
<feature type="region of interest" description="Disordered" evidence="1">
    <location>
        <begin position="780"/>
        <end position="807"/>
    </location>
</feature>
<feature type="compositionally biased region" description="Polar residues" evidence="1">
    <location>
        <begin position="225"/>
        <end position="246"/>
    </location>
</feature>
<feature type="region of interest" description="Disordered" evidence="1">
    <location>
        <begin position="219"/>
        <end position="269"/>
    </location>
</feature>
<keyword evidence="4" id="KW-1185">Reference proteome</keyword>
<feature type="domain" description="Tf2-1-like SH3-like" evidence="2">
    <location>
        <begin position="37"/>
        <end position="99"/>
    </location>
</feature>
<proteinExistence type="predicted"/>
<dbReference type="VEuPathDB" id="FungiDB:PSHT_15685"/>
<reference evidence="4" key="3">
    <citation type="journal article" date="2018" name="Mol. Plant Microbe Interact.">
        <title>Genome sequence resources for the wheat stripe rust pathogen (Puccinia striiformis f. sp. tritici) and the barley stripe rust pathogen (Puccinia striiformis f. sp. hordei).</title>
        <authorList>
            <person name="Xia C."/>
            <person name="Wang M."/>
            <person name="Yin C."/>
            <person name="Cornejo O.E."/>
            <person name="Hulbert S.H."/>
            <person name="Chen X."/>
        </authorList>
    </citation>
    <scope>NUCLEOTIDE SEQUENCE [LARGE SCALE GENOMIC DNA]</scope>
    <source>
        <strain evidence="4">93TX-2</strain>
    </source>
</reference>
<comment type="caution">
    <text evidence="3">The sequence shown here is derived from an EMBL/GenBank/DDBJ whole genome shotgun (WGS) entry which is preliminary data.</text>
</comment>
<feature type="compositionally biased region" description="Basic and acidic residues" evidence="1">
    <location>
        <begin position="256"/>
        <end position="269"/>
    </location>
</feature>